<keyword evidence="3" id="KW-1185">Reference proteome</keyword>
<protein>
    <submittedName>
        <fullName evidence="2">Uncharacterized protein</fullName>
    </submittedName>
</protein>
<organism evidence="2 3">
    <name type="scientific">Ruminococcus turbiniformis</name>
    <dbReference type="NCBI Taxonomy" id="2881258"/>
    <lineage>
        <taxon>Bacteria</taxon>
        <taxon>Bacillati</taxon>
        <taxon>Bacillota</taxon>
        <taxon>Clostridia</taxon>
        <taxon>Eubacteriales</taxon>
        <taxon>Oscillospiraceae</taxon>
        <taxon>Ruminococcus</taxon>
    </lineage>
</organism>
<evidence type="ECO:0000313" key="3">
    <source>
        <dbReference type="Proteomes" id="UP001198151"/>
    </source>
</evidence>
<dbReference type="RefSeq" id="WP_227708202.1">
    <property type="nucleotide sequence ID" value="NZ_JAJEQX010000021.1"/>
</dbReference>
<feature type="transmembrane region" description="Helical" evidence="1">
    <location>
        <begin position="37"/>
        <end position="53"/>
    </location>
</feature>
<comment type="caution">
    <text evidence="2">The sequence shown here is derived from an EMBL/GenBank/DDBJ whole genome shotgun (WGS) entry which is preliminary data.</text>
</comment>
<accession>A0ABS8FYL0</accession>
<gene>
    <name evidence="2" type="ORF">LKD70_11635</name>
</gene>
<sequence>MSVQRKIIHNIILAVLLICTAYFVYSIASDPLGRHDIIPMLAVAAGYIALAWDKKKYAAAR</sequence>
<keyword evidence="1" id="KW-0812">Transmembrane</keyword>
<name>A0ABS8FYL0_9FIRM</name>
<dbReference type="EMBL" id="JAJEQX010000021">
    <property type="protein sequence ID" value="MCC2255062.1"/>
    <property type="molecule type" value="Genomic_DNA"/>
</dbReference>
<reference evidence="2 3" key="1">
    <citation type="submission" date="2021-10" db="EMBL/GenBank/DDBJ databases">
        <title>Anaerobic single-cell dispensing facilitates the cultivation of human gut bacteria.</title>
        <authorList>
            <person name="Afrizal A."/>
        </authorList>
    </citation>
    <scope>NUCLEOTIDE SEQUENCE [LARGE SCALE GENOMIC DNA]</scope>
    <source>
        <strain evidence="2 3">CLA-AA-H200</strain>
    </source>
</reference>
<evidence type="ECO:0000256" key="1">
    <source>
        <dbReference type="SAM" id="Phobius"/>
    </source>
</evidence>
<proteinExistence type="predicted"/>
<evidence type="ECO:0000313" key="2">
    <source>
        <dbReference type="EMBL" id="MCC2255062.1"/>
    </source>
</evidence>
<keyword evidence="1" id="KW-1133">Transmembrane helix</keyword>
<keyword evidence="1" id="KW-0472">Membrane</keyword>
<feature type="transmembrane region" description="Helical" evidence="1">
    <location>
        <begin position="7"/>
        <end position="25"/>
    </location>
</feature>
<dbReference type="Proteomes" id="UP001198151">
    <property type="component" value="Unassembled WGS sequence"/>
</dbReference>